<dbReference type="PANTHER" id="PTHR14237">
    <property type="entry name" value="MOLYBDOPTERIN COFACTOR SULFURASE MOSC"/>
    <property type="match status" value="1"/>
</dbReference>
<dbReference type="InterPro" id="IPR005302">
    <property type="entry name" value="MoCF_Sase_C"/>
</dbReference>
<reference evidence="3" key="1">
    <citation type="journal article" date="2020" name="Stud. Mycol.">
        <title>101 Dothideomycetes genomes: a test case for predicting lifestyles and emergence of pathogens.</title>
        <authorList>
            <person name="Haridas S."/>
            <person name="Albert R."/>
            <person name="Binder M."/>
            <person name="Bloem J."/>
            <person name="Labutti K."/>
            <person name="Salamov A."/>
            <person name="Andreopoulos B."/>
            <person name="Baker S."/>
            <person name="Barry K."/>
            <person name="Bills G."/>
            <person name="Bluhm B."/>
            <person name="Cannon C."/>
            <person name="Castanera R."/>
            <person name="Culley D."/>
            <person name="Daum C."/>
            <person name="Ezra D."/>
            <person name="Gonzalez J."/>
            <person name="Henrissat B."/>
            <person name="Kuo A."/>
            <person name="Liang C."/>
            <person name="Lipzen A."/>
            <person name="Lutzoni F."/>
            <person name="Magnuson J."/>
            <person name="Mondo S."/>
            <person name="Nolan M."/>
            <person name="Ohm R."/>
            <person name="Pangilinan J."/>
            <person name="Park H.-J."/>
            <person name="Ramirez L."/>
            <person name="Alfaro M."/>
            <person name="Sun H."/>
            <person name="Tritt A."/>
            <person name="Yoshinaga Y."/>
            <person name="Zwiers L.-H."/>
            <person name="Turgeon B."/>
            <person name="Goodwin S."/>
            <person name="Spatafora J."/>
            <person name="Crous P."/>
            <person name="Grigoriev I."/>
        </authorList>
    </citation>
    <scope>NUCLEOTIDE SEQUENCE</scope>
    <source>
        <strain evidence="3">CBS 675.92</strain>
    </source>
</reference>
<dbReference type="OrthoDB" id="17255at2759"/>
<dbReference type="Proteomes" id="UP000800035">
    <property type="component" value="Unassembled WGS sequence"/>
</dbReference>
<dbReference type="GO" id="GO:0030170">
    <property type="term" value="F:pyridoxal phosphate binding"/>
    <property type="evidence" value="ECO:0007669"/>
    <property type="project" value="InterPro"/>
</dbReference>
<dbReference type="PANTHER" id="PTHR14237:SF23">
    <property type="entry name" value="MOSC DOMAIN PROTEIN (AFU_ORTHOLOGUE AFUA_7G05900)"/>
    <property type="match status" value="1"/>
</dbReference>
<dbReference type="AlphaFoldDB" id="A0A6A5UIC3"/>
<protein>
    <recommendedName>
        <fullName evidence="2">MOSC domain-containing protein</fullName>
    </recommendedName>
</protein>
<dbReference type="SUPFAM" id="SSF50800">
    <property type="entry name" value="PK beta-barrel domain-like"/>
    <property type="match status" value="1"/>
</dbReference>
<dbReference type="Pfam" id="PF03473">
    <property type="entry name" value="MOSC"/>
    <property type="match status" value="1"/>
</dbReference>
<dbReference type="Pfam" id="PF03476">
    <property type="entry name" value="MOSC_N"/>
    <property type="match status" value="1"/>
</dbReference>
<evidence type="ECO:0000313" key="4">
    <source>
        <dbReference type="Proteomes" id="UP000800035"/>
    </source>
</evidence>
<sequence>MTSNVLDDIIAFLWKTWGNTTPLALSITILALLLPLISAFLLALSQREIPPPPPPGCRKLGLQGRSNLHDQFSKKYSSGADHSPSNPWTVKALFIYPIKSCACIELDKADIIRTGLRYDRQFALAQYSTSLPTLDGEVESKWSFITQRKFPRLAKVETEIWVPDPSAPGYSKENEWAKSEGCLLVRFPFTPDTDFSIQGLKNYGKILAAKLEGKSEPTIEFRVPFNPSKERVNEKAYKKETMKIWDDMPTALNMGSEVPDEIMAKLKYTLGVTNPLTLFRIDTEKYREVFMCAPKKQAVGFQTVIGMQDTYPMHIMNLASVHDVSSHLPTSSPLAPLSALRYRPNILIAGPPAFSEDSWTSARIGPLNYHISCRTTRCKLPNVDPATGIADRNEPGTTMRKYRIIDAGSNSACLGMQVTPLEEGNVMVGDVVDVLDQGEHFFLKD</sequence>
<feature type="transmembrane region" description="Helical" evidence="1">
    <location>
        <begin position="23"/>
        <end position="44"/>
    </location>
</feature>
<evidence type="ECO:0000256" key="1">
    <source>
        <dbReference type="SAM" id="Phobius"/>
    </source>
</evidence>
<evidence type="ECO:0000259" key="2">
    <source>
        <dbReference type="PROSITE" id="PS51340"/>
    </source>
</evidence>
<dbReference type="PROSITE" id="PS51340">
    <property type="entry name" value="MOSC"/>
    <property type="match status" value="1"/>
</dbReference>
<dbReference type="EMBL" id="ML976982">
    <property type="protein sequence ID" value="KAF1960817.1"/>
    <property type="molecule type" value="Genomic_DNA"/>
</dbReference>
<keyword evidence="1" id="KW-0472">Membrane</keyword>
<keyword evidence="1" id="KW-1133">Transmembrane helix</keyword>
<evidence type="ECO:0000313" key="3">
    <source>
        <dbReference type="EMBL" id="KAF1960817.1"/>
    </source>
</evidence>
<feature type="domain" description="MOSC" evidence="2">
    <location>
        <begin position="284"/>
        <end position="435"/>
    </location>
</feature>
<accession>A0A6A5UIC3</accession>
<dbReference type="GO" id="GO:0030151">
    <property type="term" value="F:molybdenum ion binding"/>
    <property type="evidence" value="ECO:0007669"/>
    <property type="project" value="InterPro"/>
</dbReference>
<proteinExistence type="predicted"/>
<dbReference type="GO" id="GO:0003824">
    <property type="term" value="F:catalytic activity"/>
    <property type="evidence" value="ECO:0007669"/>
    <property type="project" value="InterPro"/>
</dbReference>
<name>A0A6A5UIC3_9PLEO</name>
<keyword evidence="1" id="KW-0812">Transmembrane</keyword>
<gene>
    <name evidence="3" type="ORF">CC80DRAFT_523121</name>
</gene>
<keyword evidence="4" id="KW-1185">Reference proteome</keyword>
<organism evidence="3 4">
    <name type="scientific">Byssothecium circinans</name>
    <dbReference type="NCBI Taxonomy" id="147558"/>
    <lineage>
        <taxon>Eukaryota</taxon>
        <taxon>Fungi</taxon>
        <taxon>Dikarya</taxon>
        <taxon>Ascomycota</taxon>
        <taxon>Pezizomycotina</taxon>
        <taxon>Dothideomycetes</taxon>
        <taxon>Pleosporomycetidae</taxon>
        <taxon>Pleosporales</taxon>
        <taxon>Massarineae</taxon>
        <taxon>Massarinaceae</taxon>
        <taxon>Byssothecium</taxon>
    </lineage>
</organism>
<dbReference type="InterPro" id="IPR011037">
    <property type="entry name" value="Pyrv_Knase-like_insert_dom_sf"/>
</dbReference>
<dbReference type="InterPro" id="IPR005303">
    <property type="entry name" value="MOCOS_middle"/>
</dbReference>